<dbReference type="InterPro" id="IPR041711">
    <property type="entry name" value="Met-tRNA-FMT_N"/>
</dbReference>
<dbReference type="CDD" id="cd08646">
    <property type="entry name" value="FMT_core_Met-tRNA-FMT_N"/>
    <property type="match status" value="1"/>
</dbReference>
<feature type="domain" description="Formyl transferase C-terminal" evidence="6">
    <location>
        <begin position="205"/>
        <end position="299"/>
    </location>
</feature>
<organism evidence="7">
    <name type="scientific">bioreactor metagenome</name>
    <dbReference type="NCBI Taxonomy" id="1076179"/>
    <lineage>
        <taxon>unclassified sequences</taxon>
        <taxon>metagenomes</taxon>
        <taxon>ecological metagenomes</taxon>
    </lineage>
</organism>
<dbReference type="InterPro" id="IPR005794">
    <property type="entry name" value="Fmt"/>
</dbReference>
<dbReference type="InterPro" id="IPR002376">
    <property type="entry name" value="Formyl_transf_N"/>
</dbReference>
<dbReference type="InterPro" id="IPR036477">
    <property type="entry name" value="Formyl_transf_N_sf"/>
</dbReference>
<dbReference type="EMBL" id="VSSQ01039588">
    <property type="protein sequence ID" value="MPM92679.1"/>
    <property type="molecule type" value="Genomic_DNA"/>
</dbReference>
<gene>
    <name evidence="7" type="primary">fmt_43</name>
    <name evidence="7" type="ORF">SDC9_139814</name>
</gene>
<evidence type="ECO:0000256" key="2">
    <source>
        <dbReference type="ARBA" id="ARBA00012261"/>
    </source>
</evidence>
<dbReference type="AlphaFoldDB" id="A0A645DTS5"/>
<dbReference type="Pfam" id="PF02911">
    <property type="entry name" value="Formyl_trans_C"/>
    <property type="match status" value="1"/>
</dbReference>
<feature type="domain" description="Formyl transferase N-terminal" evidence="5">
    <location>
        <begin position="3"/>
        <end position="181"/>
    </location>
</feature>
<keyword evidence="3 7" id="KW-0808">Transferase</keyword>
<reference evidence="7" key="1">
    <citation type="submission" date="2019-08" db="EMBL/GenBank/DDBJ databases">
        <authorList>
            <person name="Kucharzyk K."/>
            <person name="Murdoch R.W."/>
            <person name="Higgins S."/>
            <person name="Loffler F."/>
        </authorList>
    </citation>
    <scope>NUCLEOTIDE SEQUENCE</scope>
</reference>
<keyword evidence="4" id="KW-0648">Protein biosynthesis</keyword>
<evidence type="ECO:0000256" key="3">
    <source>
        <dbReference type="ARBA" id="ARBA00022679"/>
    </source>
</evidence>
<dbReference type="EC" id="2.1.2.9" evidence="2"/>
<accession>A0A645DTS5</accession>
<dbReference type="GO" id="GO:0004479">
    <property type="term" value="F:methionyl-tRNA formyltransferase activity"/>
    <property type="evidence" value="ECO:0007669"/>
    <property type="project" value="UniProtKB-EC"/>
</dbReference>
<dbReference type="PANTHER" id="PTHR11138">
    <property type="entry name" value="METHIONYL-TRNA FORMYLTRANSFERASE"/>
    <property type="match status" value="1"/>
</dbReference>
<dbReference type="InterPro" id="IPR044135">
    <property type="entry name" value="Met-tRNA-FMT_C"/>
</dbReference>
<comment type="similarity">
    <text evidence="1">Belongs to the Fmt family.</text>
</comment>
<evidence type="ECO:0000256" key="1">
    <source>
        <dbReference type="ARBA" id="ARBA00010699"/>
    </source>
</evidence>
<evidence type="ECO:0000259" key="5">
    <source>
        <dbReference type="Pfam" id="PF00551"/>
    </source>
</evidence>
<dbReference type="NCBIfam" id="TIGR00460">
    <property type="entry name" value="fmt"/>
    <property type="match status" value="1"/>
</dbReference>
<proteinExistence type="inferred from homology"/>
<dbReference type="HAMAP" id="MF_00182">
    <property type="entry name" value="Formyl_trans"/>
    <property type="match status" value="1"/>
</dbReference>
<name>A0A645DTS5_9ZZZZ</name>
<sequence length="304" mass="33210">MNKRIVFMGSPDFAVPILAGLAKQYDMVGVVTQPDRPSGRGKVMTAPPVKVLAQQLGLPILQPLKLRVPEAFEQLAAWKPDAIVVAAFGQILCQNVLDLPQYGCINVHASYLPRWRGAAPIQAAILNGDAYTGVSIMRMDAGIDTGPVFYQEKMDILQNDTADTLSQRLSALGCETLLKVLPQIFEGQLTAHLQNDAEATYVSMIKKEDGLLSWDQPAAALERKIRAYNDWPGAYTSWKEQILKVRKAEVAEVGATQPGKRVLVHGNPAVHTVEGALVLLEVQPAGKKWMSGKDFLNGASDWQN</sequence>
<dbReference type="GO" id="GO:0005829">
    <property type="term" value="C:cytosol"/>
    <property type="evidence" value="ECO:0007669"/>
    <property type="project" value="TreeGrafter"/>
</dbReference>
<dbReference type="InterPro" id="IPR005793">
    <property type="entry name" value="Formyl_trans_C"/>
</dbReference>
<evidence type="ECO:0000259" key="6">
    <source>
        <dbReference type="Pfam" id="PF02911"/>
    </source>
</evidence>
<dbReference type="FunFam" id="3.40.50.12230:FF:000001">
    <property type="entry name" value="Methionyl-tRNA formyltransferase"/>
    <property type="match status" value="1"/>
</dbReference>
<dbReference type="SUPFAM" id="SSF50486">
    <property type="entry name" value="FMT C-terminal domain-like"/>
    <property type="match status" value="1"/>
</dbReference>
<comment type="caution">
    <text evidence="7">The sequence shown here is derived from an EMBL/GenBank/DDBJ whole genome shotgun (WGS) entry which is preliminary data.</text>
</comment>
<evidence type="ECO:0000256" key="4">
    <source>
        <dbReference type="ARBA" id="ARBA00022917"/>
    </source>
</evidence>
<dbReference type="Pfam" id="PF00551">
    <property type="entry name" value="Formyl_trans_N"/>
    <property type="match status" value="1"/>
</dbReference>
<dbReference type="CDD" id="cd08704">
    <property type="entry name" value="Met_tRNA_FMT_C"/>
    <property type="match status" value="1"/>
</dbReference>
<evidence type="ECO:0000313" key="7">
    <source>
        <dbReference type="EMBL" id="MPM92679.1"/>
    </source>
</evidence>
<dbReference type="SUPFAM" id="SSF53328">
    <property type="entry name" value="Formyltransferase"/>
    <property type="match status" value="1"/>
</dbReference>
<dbReference type="InterPro" id="IPR011034">
    <property type="entry name" value="Formyl_transferase-like_C_sf"/>
</dbReference>
<dbReference type="PANTHER" id="PTHR11138:SF5">
    <property type="entry name" value="METHIONYL-TRNA FORMYLTRANSFERASE, MITOCHONDRIAL"/>
    <property type="match status" value="1"/>
</dbReference>
<protein>
    <recommendedName>
        <fullName evidence="2">methionyl-tRNA formyltransferase</fullName>
        <ecNumber evidence="2">2.1.2.9</ecNumber>
    </recommendedName>
</protein>
<dbReference type="Gene3D" id="3.40.50.12230">
    <property type="match status" value="1"/>
</dbReference>